<dbReference type="AlphaFoldDB" id="A0A2M4DDX5"/>
<dbReference type="EMBL" id="GGFL01011537">
    <property type="protein sequence ID" value="MBW75715.1"/>
    <property type="molecule type" value="Transcribed_RNA"/>
</dbReference>
<accession>A0A2M4DDX5</accession>
<evidence type="ECO:0000313" key="1">
    <source>
        <dbReference type="EMBL" id="MBW75715.1"/>
    </source>
</evidence>
<name>A0A2M4DDX5_ANODA</name>
<organism evidence="1">
    <name type="scientific">Anopheles darlingi</name>
    <name type="common">Mosquito</name>
    <dbReference type="NCBI Taxonomy" id="43151"/>
    <lineage>
        <taxon>Eukaryota</taxon>
        <taxon>Metazoa</taxon>
        <taxon>Ecdysozoa</taxon>
        <taxon>Arthropoda</taxon>
        <taxon>Hexapoda</taxon>
        <taxon>Insecta</taxon>
        <taxon>Pterygota</taxon>
        <taxon>Neoptera</taxon>
        <taxon>Endopterygota</taxon>
        <taxon>Diptera</taxon>
        <taxon>Nematocera</taxon>
        <taxon>Culicoidea</taxon>
        <taxon>Culicidae</taxon>
        <taxon>Anophelinae</taxon>
        <taxon>Anopheles</taxon>
    </lineage>
</organism>
<proteinExistence type="predicted"/>
<sequence length="108" mass="11775">MIVLLLLLVPNLMIPFFRFVSSIDLYLLAACRASRSSFSTVAIFSAWYLFSSTSASMSSSGCGDPSPFPVAPCSATVSSWFRRCTLHLYASLSVTTSSFSSSNDRKSY</sequence>
<protein>
    <submittedName>
        <fullName evidence="1">Putative secreted protein</fullName>
    </submittedName>
</protein>
<reference evidence="1" key="1">
    <citation type="submission" date="2018-01" db="EMBL/GenBank/DDBJ databases">
        <title>An insight into the sialome of Amazonian anophelines.</title>
        <authorList>
            <person name="Ribeiro J.M."/>
            <person name="Scarpassa V."/>
            <person name="Calvo E."/>
        </authorList>
    </citation>
    <scope>NUCLEOTIDE SEQUENCE</scope>
</reference>